<feature type="region of interest" description="Disordered" evidence="1">
    <location>
        <begin position="415"/>
        <end position="442"/>
    </location>
</feature>
<sequence>MGVSWPQFVRGLREHACTREVLRMVDPIQLRLWDDNPTELDMLGFDAVVDTVAAAVCSPDLDPVTVALQSSWGGGKSSALKLIEMRLSEVDNVVVVRCDPWEYDDLPKSEVRALVIGQVLNRLVGEPGLVKKAENLLRRVAWVKVGATISNMVLARTVDVEKLADAFKPNAEEPTSMAGFHDEFEKLMEGAALHKVIVLVDDLDRCSPDSVVAILEAIKVFLSVRKMAFVLAAEEALIRYAIERSENAGARTTYSDRYLEKIVQLPVRLPTLSRDDAETFIALLLAERRGETNINALVRHVANRRGAGQRPYLGEPYPAGLPAPAGEDLALAAQIAQGISIDKWSSPRAIKRFLNAWGVRMAMASARGADLDLATMLKLYILEDRFPKDFEVLVACPPDARGALLDSWETWAKAPASDKSNGAPDLPEGISEDSRTWAASPPSLQTVSGKIDTYLTVAATFTSVSAGQGLPTEALQILDELLDASEPVRRGATARARALEPDVRAALVTRLIERAGAVGADQAIETAAEVAKADQMSAGAFHSAIVDFALPHLTPASVLDIGLVEGADATLAKVAATASLDEDVRGAADEELASSEGNV</sequence>
<proteinExistence type="predicted"/>
<accession>A0ABS4UJC9</accession>
<reference evidence="3 4" key="1">
    <citation type="submission" date="2021-03" db="EMBL/GenBank/DDBJ databases">
        <title>Sequencing the genomes of 1000 actinobacteria strains.</title>
        <authorList>
            <person name="Klenk H.-P."/>
        </authorList>
    </citation>
    <scope>NUCLEOTIDE SEQUENCE [LARGE SCALE GENOMIC DNA]</scope>
    <source>
        <strain evidence="3 4">DSM 18824</strain>
    </source>
</reference>
<dbReference type="PANTHER" id="PTHR22674">
    <property type="entry name" value="NTPASE, KAP FAMILY P-LOOP DOMAIN-CONTAINING 1"/>
    <property type="match status" value="1"/>
</dbReference>
<evidence type="ECO:0000313" key="4">
    <source>
        <dbReference type="Proteomes" id="UP000755585"/>
    </source>
</evidence>
<dbReference type="InterPro" id="IPR052754">
    <property type="entry name" value="NTPase_KAP_P-loop"/>
</dbReference>
<keyword evidence="4" id="KW-1185">Reference proteome</keyword>
<evidence type="ECO:0000313" key="3">
    <source>
        <dbReference type="EMBL" id="MBP2351730.1"/>
    </source>
</evidence>
<gene>
    <name evidence="3" type="ORF">JOF29_002813</name>
</gene>
<dbReference type="InterPro" id="IPR011646">
    <property type="entry name" value="KAP_P-loop"/>
</dbReference>
<organism evidence="3 4">
    <name type="scientific">Kribbella aluminosa</name>
    <dbReference type="NCBI Taxonomy" id="416017"/>
    <lineage>
        <taxon>Bacteria</taxon>
        <taxon>Bacillati</taxon>
        <taxon>Actinomycetota</taxon>
        <taxon>Actinomycetes</taxon>
        <taxon>Propionibacteriales</taxon>
        <taxon>Kribbellaceae</taxon>
        <taxon>Kribbella</taxon>
    </lineage>
</organism>
<dbReference type="EMBL" id="JAGINT010000001">
    <property type="protein sequence ID" value="MBP2351730.1"/>
    <property type="molecule type" value="Genomic_DNA"/>
</dbReference>
<protein>
    <recommendedName>
        <fullName evidence="2">KAP NTPase domain-containing protein</fullName>
    </recommendedName>
</protein>
<dbReference type="SUPFAM" id="SSF52540">
    <property type="entry name" value="P-loop containing nucleoside triphosphate hydrolases"/>
    <property type="match status" value="1"/>
</dbReference>
<evidence type="ECO:0000259" key="2">
    <source>
        <dbReference type="Pfam" id="PF07693"/>
    </source>
</evidence>
<dbReference type="RefSeq" id="WP_209694593.1">
    <property type="nucleotide sequence ID" value="NZ_JAGINT010000001.1"/>
</dbReference>
<dbReference type="Proteomes" id="UP000755585">
    <property type="component" value="Unassembled WGS sequence"/>
</dbReference>
<dbReference type="Pfam" id="PF07693">
    <property type="entry name" value="KAP_NTPase"/>
    <property type="match status" value="1"/>
</dbReference>
<feature type="domain" description="KAP NTPase" evidence="2">
    <location>
        <begin position="46"/>
        <end position="359"/>
    </location>
</feature>
<comment type="caution">
    <text evidence="3">The sequence shown here is derived from an EMBL/GenBank/DDBJ whole genome shotgun (WGS) entry which is preliminary data.</text>
</comment>
<dbReference type="PANTHER" id="PTHR22674:SF6">
    <property type="entry name" value="NTPASE KAP FAMILY P-LOOP DOMAIN-CONTAINING PROTEIN 1"/>
    <property type="match status" value="1"/>
</dbReference>
<dbReference type="InterPro" id="IPR027417">
    <property type="entry name" value="P-loop_NTPase"/>
</dbReference>
<evidence type="ECO:0000256" key="1">
    <source>
        <dbReference type="SAM" id="MobiDB-lite"/>
    </source>
</evidence>
<name>A0ABS4UJC9_9ACTN</name>